<evidence type="ECO:0000313" key="2">
    <source>
        <dbReference type="EMBL" id="MFC3205002.1"/>
    </source>
</evidence>
<dbReference type="Proteomes" id="UP001595583">
    <property type="component" value="Unassembled WGS sequence"/>
</dbReference>
<reference evidence="3" key="1">
    <citation type="journal article" date="2019" name="Int. J. Syst. Evol. Microbiol.">
        <title>The Global Catalogue of Microorganisms (GCM) 10K type strain sequencing project: providing services to taxonomists for standard genome sequencing and annotation.</title>
        <authorList>
            <consortium name="The Broad Institute Genomics Platform"/>
            <consortium name="The Broad Institute Genome Sequencing Center for Infectious Disease"/>
            <person name="Wu L."/>
            <person name="Ma J."/>
        </authorList>
    </citation>
    <scope>NUCLEOTIDE SEQUENCE [LARGE SCALE GENOMIC DNA]</scope>
    <source>
        <strain evidence="3">KCTC 52165</strain>
    </source>
</reference>
<evidence type="ECO:0000313" key="3">
    <source>
        <dbReference type="Proteomes" id="UP001595583"/>
    </source>
</evidence>
<dbReference type="RefSeq" id="WP_378217988.1">
    <property type="nucleotide sequence ID" value="NZ_JBHRTK010000001.1"/>
</dbReference>
<organism evidence="2 3">
    <name type="scientific">Aquamicrobium soli</name>
    <dbReference type="NCBI Taxonomy" id="1811518"/>
    <lineage>
        <taxon>Bacteria</taxon>
        <taxon>Pseudomonadati</taxon>
        <taxon>Pseudomonadota</taxon>
        <taxon>Alphaproteobacteria</taxon>
        <taxon>Hyphomicrobiales</taxon>
        <taxon>Phyllobacteriaceae</taxon>
        <taxon>Aquamicrobium</taxon>
    </lineage>
</organism>
<keyword evidence="3" id="KW-1185">Reference proteome</keyword>
<name>A0ABV7KC52_9HYPH</name>
<gene>
    <name evidence="2" type="ORF">ACFOHJ_02155</name>
</gene>
<evidence type="ECO:0000256" key="1">
    <source>
        <dbReference type="SAM" id="Phobius"/>
    </source>
</evidence>
<proteinExistence type="predicted"/>
<feature type="transmembrane region" description="Helical" evidence="1">
    <location>
        <begin position="54"/>
        <end position="79"/>
    </location>
</feature>
<keyword evidence="1" id="KW-1133">Transmembrane helix</keyword>
<comment type="caution">
    <text evidence="2">The sequence shown here is derived from an EMBL/GenBank/DDBJ whole genome shotgun (WGS) entry which is preliminary data.</text>
</comment>
<protein>
    <submittedName>
        <fullName evidence="2">Uncharacterized protein</fullName>
    </submittedName>
</protein>
<keyword evidence="1" id="KW-0472">Membrane</keyword>
<sequence length="168" mass="18486">MRKAFALFEIVPALVFAGLAFFVLARLAIGAYPNNALAWQAYLMLAPLNREIGIFLPANAFAAFLALGMLMAAACLTLASRHNDHWVRTRFVLFHVALLAVLVGMRDERVFTVSTAATANIGNWLMPDFSRLDPVIGLMLLALACVCFGTHRAMISRLRAQLHFIKPA</sequence>
<feature type="transmembrane region" description="Helical" evidence="1">
    <location>
        <begin position="135"/>
        <end position="155"/>
    </location>
</feature>
<feature type="transmembrane region" description="Helical" evidence="1">
    <location>
        <begin position="86"/>
        <end position="105"/>
    </location>
</feature>
<keyword evidence="1" id="KW-0812">Transmembrane</keyword>
<accession>A0ABV7KC52</accession>
<dbReference type="EMBL" id="JBHRTK010000001">
    <property type="protein sequence ID" value="MFC3205002.1"/>
    <property type="molecule type" value="Genomic_DNA"/>
</dbReference>